<evidence type="ECO:0000313" key="2">
    <source>
        <dbReference type="Proteomes" id="UP000004816"/>
    </source>
</evidence>
<keyword evidence="2" id="KW-1185">Reference proteome</keyword>
<dbReference type="RefSeq" id="WP_007469294.1">
    <property type="nucleotide sequence ID" value="NZ_KI391953.1"/>
</dbReference>
<organism evidence="1 2">
    <name type="scientific">Segniliparus rugosus (strain ATCC BAA-974 / DSM 45345 / CCUG 50838 / CIP 108380 / JCM 13579 / CDC 945)</name>
    <dbReference type="NCBI Taxonomy" id="679197"/>
    <lineage>
        <taxon>Bacteria</taxon>
        <taxon>Bacillati</taxon>
        <taxon>Actinomycetota</taxon>
        <taxon>Actinomycetes</taxon>
        <taxon>Mycobacteriales</taxon>
        <taxon>Segniliparaceae</taxon>
        <taxon>Segniliparus</taxon>
    </lineage>
</organism>
<proteinExistence type="predicted"/>
<dbReference type="AlphaFoldDB" id="E5XQ72"/>
<accession>E5XQ72</accession>
<name>E5XQ72_SEGRC</name>
<gene>
    <name evidence="1" type="ORF">HMPREF9336_01644</name>
</gene>
<evidence type="ECO:0000313" key="1">
    <source>
        <dbReference type="EMBL" id="EFV13505.1"/>
    </source>
</evidence>
<sequence length="610" mass="63141">MGDPPSGFYVSERWPVPNGTDAAGVAYGQQYSRSLGNVEEVKVDVGKLRSYASSWHDQSSTWTSIAGKITGLPLTDSYSLIVPYTTGYNSATSKLATFSAAAPAQLEKTSTELTDSANAYENTDHDGAQSIKKSVTMKDAAAEYARFGPSGKSSTTPSAALDSKISQFSKDMDSWNKANPDSTQALANSLNTLQSSSKTTIDLNPLDGKGLWNSKNGGSTEFGRMSAEQKLQFDLIQKAMEGKTNWGGGELAGKISGNIGVNAKGEFVVNTDGLKASIGAFAGAEATAQGTATDILPGITVTGKAGVTAGPGAKVGVKFGKGDDGKFHFGTDNKISPLLGVSAGADIAVDMGTLTGKGGGVVTEKRWTTTGEQIDSQGRALDELLCGPLPIAVEKGANSESAKKRGKEAAFRAAGNSVIAALADFGRTYTIVRDAKDFPGKADSRIGDWDTVARDSGTSSKDMPNLRSAGNWYGVAANMYDNLVARHSNAAYDVSVTSSFMCVSLAKVSTAMNTLFGVAIATGKAAEAKAKDAKVQCEALASSSDNGKGKSVVDFYISQLQKIEGEVKKSTATLAMAISAFEQLAAKYGSLASSVAENVGADTGGGWPAA</sequence>
<comment type="caution">
    <text evidence="1">The sequence shown here is derived from an EMBL/GenBank/DDBJ whole genome shotgun (WGS) entry which is preliminary data.</text>
</comment>
<dbReference type="STRING" id="679197.HMPREF9336_01644"/>
<dbReference type="HOGENOM" id="CLU_447516_0_0_11"/>
<dbReference type="Proteomes" id="UP000004816">
    <property type="component" value="Unassembled WGS sequence"/>
</dbReference>
<reference evidence="1 2" key="1">
    <citation type="journal article" date="2011" name="Stand. Genomic Sci.">
        <title>High quality draft genome sequence of Segniliparus rugosus CDC 945(T)= (ATCC BAA-974(T)).</title>
        <authorList>
            <person name="Earl A.M."/>
            <person name="Desjardins C.A."/>
            <person name="Fitzgerald M.G."/>
            <person name="Arachchi H.M."/>
            <person name="Zeng Q."/>
            <person name="Mehta T."/>
            <person name="Griggs A."/>
            <person name="Birren B.W."/>
            <person name="Toney N.C."/>
            <person name="Carr J."/>
            <person name="Posey J."/>
            <person name="Butler W.R."/>
        </authorList>
    </citation>
    <scope>NUCLEOTIDE SEQUENCE [LARGE SCALE GENOMIC DNA]</scope>
    <source>
        <strain evidence="2">ATCC BAA-974 / DSM 45345 / CCUG 50838 / CIP 108380 / JCM 13579 / CDC 945</strain>
    </source>
</reference>
<protein>
    <submittedName>
        <fullName evidence="1">Uncharacterized protein</fullName>
    </submittedName>
</protein>
<dbReference type="EMBL" id="ACZI02000001">
    <property type="protein sequence ID" value="EFV13505.1"/>
    <property type="molecule type" value="Genomic_DNA"/>
</dbReference>